<dbReference type="InterPro" id="IPR048304">
    <property type="entry name" value="UbiD_Rift_dom"/>
</dbReference>
<dbReference type="Pfam" id="PF20696">
    <property type="entry name" value="UbiD_C"/>
    <property type="match status" value="1"/>
</dbReference>
<dbReference type="GO" id="GO:0005829">
    <property type="term" value="C:cytosol"/>
    <property type="evidence" value="ECO:0007669"/>
    <property type="project" value="TreeGrafter"/>
</dbReference>
<keyword evidence="5" id="KW-0456">Lyase</keyword>
<name>A0A840UM83_9FIRM</name>
<evidence type="ECO:0000259" key="3">
    <source>
        <dbReference type="Pfam" id="PF20695"/>
    </source>
</evidence>
<organism evidence="5 6">
    <name type="scientific">Pectinatus brassicae</name>
    <dbReference type="NCBI Taxonomy" id="862415"/>
    <lineage>
        <taxon>Bacteria</taxon>
        <taxon>Bacillati</taxon>
        <taxon>Bacillota</taxon>
        <taxon>Negativicutes</taxon>
        <taxon>Selenomonadales</taxon>
        <taxon>Selenomonadaceae</taxon>
        <taxon>Pectinatus</taxon>
    </lineage>
</organism>
<dbReference type="Pfam" id="PF20695">
    <property type="entry name" value="UbiD_N"/>
    <property type="match status" value="1"/>
</dbReference>
<accession>A0A840UM83</accession>
<dbReference type="Gene3D" id="3.40.1670.10">
    <property type="entry name" value="UbiD C-terminal domain-like"/>
    <property type="match status" value="1"/>
</dbReference>
<keyword evidence="6" id="KW-1185">Reference proteome</keyword>
<evidence type="ECO:0000256" key="1">
    <source>
        <dbReference type="ARBA" id="ARBA00010021"/>
    </source>
</evidence>
<reference evidence="5 6" key="1">
    <citation type="submission" date="2020-08" db="EMBL/GenBank/DDBJ databases">
        <title>Genomic Encyclopedia of Type Strains, Phase IV (KMG-IV): sequencing the most valuable type-strain genomes for metagenomic binning, comparative biology and taxonomic classification.</title>
        <authorList>
            <person name="Goeker M."/>
        </authorList>
    </citation>
    <scope>NUCLEOTIDE SEQUENCE [LARGE SCALE GENOMIC DNA]</scope>
    <source>
        <strain evidence="5 6">DSM 24661</strain>
    </source>
</reference>
<dbReference type="Pfam" id="PF01977">
    <property type="entry name" value="UbiD"/>
    <property type="match status" value="1"/>
</dbReference>
<evidence type="ECO:0000313" key="5">
    <source>
        <dbReference type="EMBL" id="MBB5335362.1"/>
    </source>
</evidence>
<dbReference type="InterPro" id="IPR002830">
    <property type="entry name" value="UbiD"/>
</dbReference>
<dbReference type="EC" id="4.1.1.98" evidence="5"/>
<dbReference type="AlphaFoldDB" id="A0A840UM83"/>
<evidence type="ECO:0000313" key="6">
    <source>
        <dbReference type="Proteomes" id="UP000559117"/>
    </source>
</evidence>
<feature type="domain" description="3-octaprenyl-4-hydroxybenzoate carboxy-lyase-like Rift-related" evidence="2">
    <location>
        <begin position="123"/>
        <end position="322"/>
    </location>
</feature>
<dbReference type="InterPro" id="IPR049381">
    <property type="entry name" value="UbiD-like_C"/>
</dbReference>
<dbReference type="PANTHER" id="PTHR30108">
    <property type="entry name" value="3-OCTAPRENYL-4-HYDROXYBENZOATE CARBOXY-LYASE-RELATED"/>
    <property type="match status" value="1"/>
</dbReference>
<dbReference type="SUPFAM" id="SSF50475">
    <property type="entry name" value="FMN-binding split barrel"/>
    <property type="match status" value="1"/>
</dbReference>
<comment type="similarity">
    <text evidence="1">Belongs to the UbiD family.</text>
</comment>
<evidence type="ECO:0000259" key="2">
    <source>
        <dbReference type="Pfam" id="PF01977"/>
    </source>
</evidence>
<dbReference type="RefSeq" id="WP_183859273.1">
    <property type="nucleotide sequence ID" value="NZ_JACHFH010000004.1"/>
</dbReference>
<dbReference type="PANTHER" id="PTHR30108:SF17">
    <property type="entry name" value="FERULIC ACID DECARBOXYLASE 1"/>
    <property type="match status" value="1"/>
</dbReference>
<comment type="caution">
    <text evidence="5">The sequence shown here is derived from an EMBL/GenBank/DDBJ whole genome shotgun (WGS) entry which is preliminary data.</text>
</comment>
<gene>
    <name evidence="5" type="ORF">HNR32_000483</name>
</gene>
<proteinExistence type="inferred from homology"/>
<dbReference type="Proteomes" id="UP000559117">
    <property type="component" value="Unassembled WGS sequence"/>
</dbReference>
<dbReference type="SUPFAM" id="SSF143968">
    <property type="entry name" value="UbiD C-terminal domain-like"/>
    <property type="match status" value="1"/>
</dbReference>
<dbReference type="InterPro" id="IPR049383">
    <property type="entry name" value="UbiD-like_N"/>
</dbReference>
<dbReference type="Gene3D" id="1.20.5.570">
    <property type="entry name" value="Single helix bin"/>
    <property type="match status" value="1"/>
</dbReference>
<protein>
    <submittedName>
        <fullName evidence="5">4-hydroxy-3-polyprenylbenzoate decarboxylase</fullName>
        <ecNumber evidence="5">4.1.1.98</ecNumber>
    </submittedName>
</protein>
<dbReference type="NCBIfam" id="TIGR03701">
    <property type="entry name" value="mena_SCO4490"/>
    <property type="match status" value="1"/>
</dbReference>
<sequence length="487" mass="55741">MAFNDLREFIDLLEQKNLLKRIKTPVDCHLEITEITDRVCKMEGNKNVALLFENVKGYDIPVLINAFGSMERMAMALGVEKLEDVPNDLREILKLPYISLQKKMDLIHILPMAKRAINFPKYVKKASCQEVVLKGDDVSLDKFPILTCWPQDGGPFVTLPLVFTKNPVTGKRNVGMYRLQKYDSKTTGMHWHIHKNGAENYREYKRLGKNRLEVAVAIGTDPVLTYAATAPLPRDVDEMVFAGFLRKKSVEMTKCVTVDVEVPATSEIVLEGYVDIDEKRREGPFGDHTGYYSLADDYPVFHVTCITHRKNPIYFTTIVGKPPMEDCYLAKATERIFLPLMQQMLPEIVDINCPLEGVFHNCMMVSIKKTYPQQAKRVMNAIWGMGQAMFTKMIIVVDEHVDVQNHKEVWWRVYNNIDAKQDIITVDGPLDVLDHSSPMAKWGTKVGIDATKTWPEEGHTREWPDEINMSDEVKMAVDQKWQELGLE</sequence>
<feature type="domain" description="3-octaprenyl-4-hydroxybenzoate carboxy-lyase-like C-terminal" evidence="4">
    <location>
        <begin position="327"/>
        <end position="450"/>
    </location>
</feature>
<feature type="domain" description="3-octaprenyl-4-hydroxybenzoate carboxy-lyase-like N-terminal" evidence="3">
    <location>
        <begin position="10"/>
        <end position="85"/>
    </location>
</feature>
<evidence type="ECO:0000259" key="4">
    <source>
        <dbReference type="Pfam" id="PF20696"/>
    </source>
</evidence>
<dbReference type="InterPro" id="IPR022390">
    <property type="entry name" value="HBDC"/>
</dbReference>
<dbReference type="NCBIfam" id="TIGR00148">
    <property type="entry name" value="UbiD family decarboxylase"/>
    <property type="match status" value="1"/>
</dbReference>
<dbReference type="GO" id="GO:0006744">
    <property type="term" value="P:ubiquinone biosynthetic process"/>
    <property type="evidence" value="ECO:0007669"/>
    <property type="project" value="TreeGrafter"/>
</dbReference>
<dbReference type="EMBL" id="JACHFH010000004">
    <property type="protein sequence ID" value="MBB5335362.1"/>
    <property type="molecule type" value="Genomic_DNA"/>
</dbReference>
<dbReference type="GO" id="GO:0008694">
    <property type="term" value="F:4-hydroxy-3-polyprenylbenzoate decarboxylase activity"/>
    <property type="evidence" value="ECO:0007669"/>
    <property type="project" value="UniProtKB-EC"/>
</dbReference>